<protein>
    <recommendedName>
        <fullName evidence="3">dTTP/UTP pyrophosphatase</fullName>
        <shortName evidence="3">dTTPase/UTPase</shortName>
        <ecNumber evidence="3">3.6.1.9</ecNumber>
    </recommendedName>
    <alternativeName>
        <fullName evidence="3">Nucleoside triphosphate pyrophosphatase</fullName>
    </alternativeName>
    <alternativeName>
        <fullName evidence="3">Nucleotide pyrophosphatase</fullName>
        <shortName evidence="3">Nucleotide PPase</shortName>
    </alternativeName>
</protein>
<organism evidence="4 5">
    <name type="scientific">Ileibacterium valens</name>
    <dbReference type="NCBI Taxonomy" id="1862668"/>
    <lineage>
        <taxon>Bacteria</taxon>
        <taxon>Bacillati</taxon>
        <taxon>Bacillota</taxon>
        <taxon>Erysipelotrichia</taxon>
        <taxon>Erysipelotrichales</taxon>
        <taxon>Erysipelotrichaceae</taxon>
        <taxon>Ileibacterium</taxon>
    </lineage>
</organism>
<comment type="catalytic activity">
    <reaction evidence="3">
        <text>dTTP + H2O = dTMP + diphosphate + H(+)</text>
        <dbReference type="Rhea" id="RHEA:28534"/>
        <dbReference type="ChEBI" id="CHEBI:15377"/>
        <dbReference type="ChEBI" id="CHEBI:15378"/>
        <dbReference type="ChEBI" id="CHEBI:33019"/>
        <dbReference type="ChEBI" id="CHEBI:37568"/>
        <dbReference type="ChEBI" id="CHEBI:63528"/>
        <dbReference type="EC" id="3.6.1.9"/>
    </reaction>
</comment>
<dbReference type="GO" id="GO:0036221">
    <property type="term" value="F:UTP diphosphatase activity"/>
    <property type="evidence" value="ECO:0007669"/>
    <property type="project" value="RHEA"/>
</dbReference>
<name>A0A1U7NJD6_9FIRM</name>
<evidence type="ECO:0000256" key="3">
    <source>
        <dbReference type="HAMAP-Rule" id="MF_00528"/>
    </source>
</evidence>
<dbReference type="GeneID" id="82201676"/>
<dbReference type="EMBL" id="MPJW01000009">
    <property type="protein sequence ID" value="OLU43370.1"/>
    <property type="molecule type" value="Genomic_DNA"/>
</dbReference>
<proteinExistence type="inferred from homology"/>
<dbReference type="OrthoDB" id="9807767at2"/>
<dbReference type="Gene3D" id="3.90.950.10">
    <property type="match status" value="1"/>
</dbReference>
<dbReference type="AlphaFoldDB" id="A0A1U7NJD6"/>
<comment type="cofactor">
    <cofactor evidence="1 3">
        <name>a divalent metal cation</name>
        <dbReference type="ChEBI" id="CHEBI:60240"/>
    </cofactor>
</comment>
<comment type="caution">
    <text evidence="4">The sequence shown here is derived from an EMBL/GenBank/DDBJ whole genome shotgun (WGS) entry which is preliminary data.</text>
</comment>
<comment type="function">
    <text evidence="3">Nucleoside triphosphate pyrophosphatase that hydrolyzes dTTP and UTP. May have a dual role in cell division arrest and in preventing the incorporation of modified nucleotides into cellular nucleic acids.</text>
</comment>
<dbReference type="Proteomes" id="UP000186341">
    <property type="component" value="Unassembled WGS sequence"/>
</dbReference>
<dbReference type="EC" id="3.6.1.9" evidence="3"/>
<keyword evidence="3" id="KW-0546">Nucleotide metabolism</keyword>
<evidence type="ECO:0000256" key="2">
    <source>
        <dbReference type="ARBA" id="ARBA00022801"/>
    </source>
</evidence>
<dbReference type="GO" id="GO:0005737">
    <property type="term" value="C:cytoplasm"/>
    <property type="evidence" value="ECO:0007669"/>
    <property type="project" value="UniProtKB-SubCell"/>
</dbReference>
<dbReference type="HAMAP" id="MF_00528">
    <property type="entry name" value="Maf"/>
    <property type="match status" value="1"/>
</dbReference>
<feature type="site" description="Important for substrate specificity" evidence="3">
    <location>
        <position position="151"/>
    </location>
</feature>
<dbReference type="RefSeq" id="WP_075817338.1">
    <property type="nucleotide sequence ID" value="NZ_CAPNHH010000093.1"/>
</dbReference>
<reference evidence="4 5" key="1">
    <citation type="submission" date="2016-11" db="EMBL/GenBank/DDBJ databases">
        <title>Description of two novel members of the family Erysipelotrichaceae: Ileibacterium lipovorans gen. nov., sp. nov. and Dubosiella newyorkensis, gen. nov., sp. nov.</title>
        <authorList>
            <person name="Cox L.M."/>
            <person name="Sohn J."/>
            <person name="Tyrrell K.L."/>
            <person name="Citron D.M."/>
            <person name="Lawson P.A."/>
            <person name="Patel N.B."/>
            <person name="Iizumi T."/>
            <person name="Perez-Perez G.I."/>
            <person name="Goldstein E.J."/>
            <person name="Blaser M.J."/>
        </authorList>
    </citation>
    <scope>NUCLEOTIDE SEQUENCE [LARGE SCALE GENOMIC DNA]</scope>
    <source>
        <strain evidence="4 5">NYU-BL-A3</strain>
    </source>
</reference>
<dbReference type="InterPro" id="IPR003697">
    <property type="entry name" value="Maf-like"/>
</dbReference>
<accession>A0A1U7NJD6</accession>
<dbReference type="GO" id="GO:0009117">
    <property type="term" value="P:nucleotide metabolic process"/>
    <property type="evidence" value="ECO:0007669"/>
    <property type="project" value="UniProtKB-KW"/>
</dbReference>
<comment type="similarity">
    <text evidence="3">Belongs to the Maf family. YhdE subfamily.</text>
</comment>
<keyword evidence="3" id="KW-0963">Cytoplasm</keyword>
<evidence type="ECO:0000256" key="1">
    <source>
        <dbReference type="ARBA" id="ARBA00001968"/>
    </source>
</evidence>
<dbReference type="PIRSF" id="PIRSF006305">
    <property type="entry name" value="Maf"/>
    <property type="match status" value="1"/>
</dbReference>
<dbReference type="GO" id="GO:0036218">
    <property type="term" value="F:dTTP diphosphatase activity"/>
    <property type="evidence" value="ECO:0007669"/>
    <property type="project" value="RHEA"/>
</dbReference>
<comment type="caution">
    <text evidence="3">Lacks conserved residue(s) required for the propagation of feature annotation.</text>
</comment>
<dbReference type="InterPro" id="IPR029001">
    <property type="entry name" value="ITPase-like_fam"/>
</dbReference>
<feature type="active site" description="Proton acceptor" evidence="3">
    <location>
        <position position="68"/>
    </location>
</feature>
<evidence type="ECO:0000313" key="5">
    <source>
        <dbReference type="Proteomes" id="UP000186341"/>
    </source>
</evidence>
<feature type="site" description="Important for substrate specificity" evidence="3">
    <location>
        <position position="69"/>
    </location>
</feature>
<dbReference type="NCBIfam" id="TIGR00172">
    <property type="entry name" value="maf"/>
    <property type="match status" value="1"/>
</dbReference>
<dbReference type="CDD" id="cd00555">
    <property type="entry name" value="Maf"/>
    <property type="match status" value="1"/>
</dbReference>
<feature type="site" description="Important for substrate specificity" evidence="3">
    <location>
        <position position="11"/>
    </location>
</feature>
<sequence length="189" mass="20922">MKLILASRSPRRKQLLSSLGYEFIVDPSASNEIFDKNLPLDEALEQVALDKAEEVAGRHPEDVVLAADTIVLIDGKILGKPEDTDAAIEMLKSLSDHMHKVKTGIAIIYKDYKQTKVVTSDVHFRKLSIEEIEQYAATGSPLDKAGGYGIQEVDFAKRVDGSFSNVIGLPLHITARMLQDIQNDPEVMF</sequence>
<comment type="subcellular location">
    <subcellularLocation>
        <location evidence="3">Cytoplasm</location>
    </subcellularLocation>
</comment>
<gene>
    <name evidence="4" type="ORF">BO222_00215</name>
</gene>
<dbReference type="Pfam" id="PF02545">
    <property type="entry name" value="Maf"/>
    <property type="match status" value="1"/>
</dbReference>
<evidence type="ECO:0000313" key="4">
    <source>
        <dbReference type="EMBL" id="OLU43370.1"/>
    </source>
</evidence>
<keyword evidence="5" id="KW-1185">Reference proteome</keyword>
<dbReference type="PANTHER" id="PTHR43213">
    <property type="entry name" value="BIFUNCTIONAL DTTP/UTP PYROPHOSPHATASE/METHYLTRANSFERASE PROTEIN-RELATED"/>
    <property type="match status" value="1"/>
</dbReference>
<dbReference type="SUPFAM" id="SSF52972">
    <property type="entry name" value="ITPase-like"/>
    <property type="match status" value="1"/>
</dbReference>
<comment type="catalytic activity">
    <reaction evidence="3">
        <text>UTP + H2O = UMP + diphosphate + H(+)</text>
        <dbReference type="Rhea" id="RHEA:29395"/>
        <dbReference type="ChEBI" id="CHEBI:15377"/>
        <dbReference type="ChEBI" id="CHEBI:15378"/>
        <dbReference type="ChEBI" id="CHEBI:33019"/>
        <dbReference type="ChEBI" id="CHEBI:46398"/>
        <dbReference type="ChEBI" id="CHEBI:57865"/>
        <dbReference type="EC" id="3.6.1.9"/>
    </reaction>
</comment>
<keyword evidence="2 3" id="KW-0378">Hydrolase</keyword>
<dbReference type="PANTHER" id="PTHR43213:SF5">
    <property type="entry name" value="BIFUNCTIONAL DTTP_UTP PYROPHOSPHATASE_METHYLTRANSFERASE PROTEIN-RELATED"/>
    <property type="match status" value="1"/>
</dbReference>